<protein>
    <submittedName>
        <fullName evidence="9">MFS transporter</fullName>
    </submittedName>
</protein>
<feature type="transmembrane region" description="Helical" evidence="7">
    <location>
        <begin position="125"/>
        <end position="148"/>
    </location>
</feature>
<keyword evidence="2" id="KW-0813">Transport</keyword>
<accession>A0ABW2EF34</accession>
<name>A0ABW2EF34_9ACTN</name>
<feature type="transmembrane region" description="Helical" evidence="7">
    <location>
        <begin position="253"/>
        <end position="277"/>
    </location>
</feature>
<dbReference type="InterPro" id="IPR036259">
    <property type="entry name" value="MFS_trans_sf"/>
</dbReference>
<feature type="transmembrane region" description="Helical" evidence="7">
    <location>
        <begin position="160"/>
        <end position="183"/>
    </location>
</feature>
<proteinExistence type="predicted"/>
<feature type="transmembrane region" description="Helical" evidence="7">
    <location>
        <begin position="59"/>
        <end position="83"/>
    </location>
</feature>
<dbReference type="InterPro" id="IPR011701">
    <property type="entry name" value="MFS"/>
</dbReference>
<dbReference type="RefSeq" id="WP_189880229.1">
    <property type="nucleotide sequence ID" value="NZ_BMWA01000039.1"/>
</dbReference>
<evidence type="ECO:0000259" key="8">
    <source>
        <dbReference type="PROSITE" id="PS50850"/>
    </source>
</evidence>
<dbReference type="SUPFAM" id="SSF103473">
    <property type="entry name" value="MFS general substrate transporter"/>
    <property type="match status" value="1"/>
</dbReference>
<dbReference type="CDD" id="cd17369">
    <property type="entry name" value="MFS_ShiA_like"/>
    <property type="match status" value="1"/>
</dbReference>
<feature type="transmembrane region" description="Helical" evidence="7">
    <location>
        <begin position="319"/>
        <end position="338"/>
    </location>
</feature>
<gene>
    <name evidence="9" type="ORF">ACFQMH_36140</name>
</gene>
<comment type="subcellular location">
    <subcellularLocation>
        <location evidence="1">Cell membrane</location>
        <topology evidence="1">Multi-pass membrane protein</topology>
    </subcellularLocation>
</comment>
<keyword evidence="3" id="KW-1003">Cell membrane</keyword>
<feature type="domain" description="Major facilitator superfamily (MFS) profile" evidence="8">
    <location>
        <begin position="22"/>
        <end position="436"/>
    </location>
</feature>
<evidence type="ECO:0000313" key="10">
    <source>
        <dbReference type="Proteomes" id="UP001596409"/>
    </source>
</evidence>
<dbReference type="PROSITE" id="PS50850">
    <property type="entry name" value="MFS"/>
    <property type="match status" value="1"/>
</dbReference>
<dbReference type="EMBL" id="JBHSYM010000086">
    <property type="protein sequence ID" value="MFC7017023.1"/>
    <property type="molecule type" value="Genomic_DNA"/>
</dbReference>
<sequence length="447" mass="47083">MSTETGTQATATPAATARRGRVLFAAVAAQSIEYYDFLIYGTAASLILNTLFFPSESTLASTLASFATFAVGFAGRPIGAALFGHFGDKFGRKPALLAAMLLMAVSSTLIGLLPTYGTIGMGAPILLVVLRIAQGISVGGHFGGATLLALESAPPNRRGLFGALPQIGVAVGMITGTLVFLLVSSLTTDDQFSSWGWRIPFLLSIVMFPVAYFVHRYVEDTQEYHQAEANASARKGSVPRSSVLQVLRRPKQLLLVAFTFLPATISFYGIVAGLLHYATDDLKISKDTMLTVVMLSMIAFTAGTIGFAWLSDVLDRRKVYAGNALFFGAWAFAMFPLVETRSFPLILVSASVGLLACGGMFGPGTALLAEAFPAGMRYSGSSLGNQLANILGAGLAPFIMVALVAATDTTVSVSAYMAASCVISLFAVAMLKIPARESAEEASRDRA</sequence>
<keyword evidence="4 7" id="KW-0812">Transmembrane</keyword>
<feature type="transmembrane region" description="Helical" evidence="7">
    <location>
        <begin position="289"/>
        <end position="310"/>
    </location>
</feature>
<evidence type="ECO:0000256" key="2">
    <source>
        <dbReference type="ARBA" id="ARBA00022448"/>
    </source>
</evidence>
<reference evidence="10" key="1">
    <citation type="journal article" date="2019" name="Int. J. Syst. Evol. Microbiol.">
        <title>The Global Catalogue of Microorganisms (GCM) 10K type strain sequencing project: providing services to taxonomists for standard genome sequencing and annotation.</title>
        <authorList>
            <consortium name="The Broad Institute Genomics Platform"/>
            <consortium name="The Broad Institute Genome Sequencing Center for Infectious Disease"/>
            <person name="Wu L."/>
            <person name="Ma J."/>
        </authorList>
    </citation>
    <scope>NUCLEOTIDE SEQUENCE [LARGE SCALE GENOMIC DNA]</scope>
    <source>
        <strain evidence="10">JCM 4855</strain>
    </source>
</reference>
<evidence type="ECO:0000256" key="5">
    <source>
        <dbReference type="ARBA" id="ARBA00022989"/>
    </source>
</evidence>
<dbReference type="InterPro" id="IPR005828">
    <property type="entry name" value="MFS_sugar_transport-like"/>
</dbReference>
<evidence type="ECO:0000256" key="3">
    <source>
        <dbReference type="ARBA" id="ARBA00022475"/>
    </source>
</evidence>
<keyword evidence="10" id="KW-1185">Reference proteome</keyword>
<evidence type="ECO:0000256" key="4">
    <source>
        <dbReference type="ARBA" id="ARBA00022692"/>
    </source>
</evidence>
<evidence type="ECO:0000256" key="7">
    <source>
        <dbReference type="SAM" id="Phobius"/>
    </source>
</evidence>
<keyword evidence="6 7" id="KW-0472">Membrane</keyword>
<feature type="transmembrane region" description="Helical" evidence="7">
    <location>
        <begin position="195"/>
        <end position="214"/>
    </location>
</feature>
<dbReference type="PANTHER" id="PTHR43045:SF1">
    <property type="entry name" value="SHIKIMATE TRANSPORTER"/>
    <property type="match status" value="1"/>
</dbReference>
<feature type="transmembrane region" description="Helical" evidence="7">
    <location>
        <begin position="95"/>
        <end position="113"/>
    </location>
</feature>
<keyword evidence="5 7" id="KW-1133">Transmembrane helix</keyword>
<dbReference type="Pfam" id="PF07690">
    <property type="entry name" value="MFS_1"/>
    <property type="match status" value="1"/>
</dbReference>
<evidence type="ECO:0000256" key="6">
    <source>
        <dbReference type="ARBA" id="ARBA00023136"/>
    </source>
</evidence>
<dbReference type="Proteomes" id="UP001596409">
    <property type="component" value="Unassembled WGS sequence"/>
</dbReference>
<feature type="transmembrane region" description="Helical" evidence="7">
    <location>
        <begin position="344"/>
        <end position="369"/>
    </location>
</feature>
<feature type="transmembrane region" description="Helical" evidence="7">
    <location>
        <begin position="390"/>
        <end position="407"/>
    </location>
</feature>
<comment type="caution">
    <text evidence="9">The sequence shown here is derived from an EMBL/GenBank/DDBJ whole genome shotgun (WGS) entry which is preliminary data.</text>
</comment>
<dbReference type="PANTHER" id="PTHR43045">
    <property type="entry name" value="SHIKIMATE TRANSPORTER"/>
    <property type="match status" value="1"/>
</dbReference>
<dbReference type="Pfam" id="PF00083">
    <property type="entry name" value="Sugar_tr"/>
    <property type="match status" value="1"/>
</dbReference>
<dbReference type="InterPro" id="IPR020846">
    <property type="entry name" value="MFS_dom"/>
</dbReference>
<evidence type="ECO:0000256" key="1">
    <source>
        <dbReference type="ARBA" id="ARBA00004651"/>
    </source>
</evidence>
<dbReference type="Gene3D" id="1.20.1250.20">
    <property type="entry name" value="MFS general substrate transporter like domains"/>
    <property type="match status" value="2"/>
</dbReference>
<evidence type="ECO:0000313" key="9">
    <source>
        <dbReference type="EMBL" id="MFC7017023.1"/>
    </source>
</evidence>
<feature type="transmembrane region" description="Helical" evidence="7">
    <location>
        <begin position="413"/>
        <end position="431"/>
    </location>
</feature>
<organism evidence="9 10">
    <name type="scientific">Streptomyces viridiviolaceus</name>
    <dbReference type="NCBI Taxonomy" id="68282"/>
    <lineage>
        <taxon>Bacteria</taxon>
        <taxon>Bacillati</taxon>
        <taxon>Actinomycetota</taxon>
        <taxon>Actinomycetes</taxon>
        <taxon>Kitasatosporales</taxon>
        <taxon>Streptomycetaceae</taxon>
        <taxon>Streptomyces</taxon>
    </lineage>
</organism>